<evidence type="ECO:0000313" key="3">
    <source>
        <dbReference type="EMBL" id="KAK4189669.1"/>
    </source>
</evidence>
<keyword evidence="4" id="KW-1185">Reference proteome</keyword>
<accession>A0AAN7AK58</accession>
<sequence length="91" mass="9725">MPYFLFFPFSLVLVPSAASSNSPTSPPTPTPTPTATTHPRVAAVDSAVISTGSGSGRRSVKSKDNNAMHPPRCNRHHLSSAFLKKRIGSRH</sequence>
<reference evidence="3" key="1">
    <citation type="journal article" date="2023" name="Mol. Phylogenet. Evol.">
        <title>Genome-scale phylogeny and comparative genomics of the fungal order Sordariales.</title>
        <authorList>
            <person name="Hensen N."/>
            <person name="Bonometti L."/>
            <person name="Westerberg I."/>
            <person name="Brannstrom I.O."/>
            <person name="Guillou S."/>
            <person name="Cros-Aarteil S."/>
            <person name="Calhoun S."/>
            <person name="Haridas S."/>
            <person name="Kuo A."/>
            <person name="Mondo S."/>
            <person name="Pangilinan J."/>
            <person name="Riley R."/>
            <person name="LaButti K."/>
            <person name="Andreopoulos B."/>
            <person name="Lipzen A."/>
            <person name="Chen C."/>
            <person name="Yan M."/>
            <person name="Daum C."/>
            <person name="Ng V."/>
            <person name="Clum A."/>
            <person name="Steindorff A."/>
            <person name="Ohm R.A."/>
            <person name="Martin F."/>
            <person name="Silar P."/>
            <person name="Natvig D.O."/>
            <person name="Lalanne C."/>
            <person name="Gautier V."/>
            <person name="Ament-Velasquez S.L."/>
            <person name="Kruys A."/>
            <person name="Hutchinson M.I."/>
            <person name="Powell A.J."/>
            <person name="Barry K."/>
            <person name="Miller A.N."/>
            <person name="Grigoriev I.V."/>
            <person name="Debuchy R."/>
            <person name="Gladieux P."/>
            <person name="Hiltunen Thoren M."/>
            <person name="Johannesson H."/>
        </authorList>
    </citation>
    <scope>NUCLEOTIDE SEQUENCE</scope>
    <source>
        <strain evidence="3">PSN309</strain>
    </source>
</reference>
<dbReference type="Proteomes" id="UP001302126">
    <property type="component" value="Unassembled WGS sequence"/>
</dbReference>
<protein>
    <recommendedName>
        <fullName evidence="5">Secreted protein</fullName>
    </recommendedName>
</protein>
<feature type="compositionally biased region" description="Basic residues" evidence="1">
    <location>
        <begin position="72"/>
        <end position="91"/>
    </location>
</feature>
<dbReference type="EMBL" id="MU864373">
    <property type="protein sequence ID" value="KAK4189669.1"/>
    <property type="molecule type" value="Genomic_DNA"/>
</dbReference>
<organism evidence="3 4">
    <name type="scientific">Podospora australis</name>
    <dbReference type="NCBI Taxonomy" id="1536484"/>
    <lineage>
        <taxon>Eukaryota</taxon>
        <taxon>Fungi</taxon>
        <taxon>Dikarya</taxon>
        <taxon>Ascomycota</taxon>
        <taxon>Pezizomycotina</taxon>
        <taxon>Sordariomycetes</taxon>
        <taxon>Sordariomycetidae</taxon>
        <taxon>Sordariales</taxon>
        <taxon>Podosporaceae</taxon>
        <taxon>Podospora</taxon>
    </lineage>
</organism>
<keyword evidence="2" id="KW-0732">Signal</keyword>
<evidence type="ECO:0000256" key="2">
    <source>
        <dbReference type="SAM" id="SignalP"/>
    </source>
</evidence>
<feature type="region of interest" description="Disordered" evidence="1">
    <location>
        <begin position="16"/>
        <end position="91"/>
    </location>
</feature>
<evidence type="ECO:0000256" key="1">
    <source>
        <dbReference type="SAM" id="MobiDB-lite"/>
    </source>
</evidence>
<feature type="signal peptide" evidence="2">
    <location>
        <begin position="1"/>
        <end position="19"/>
    </location>
</feature>
<comment type="caution">
    <text evidence="3">The sequence shown here is derived from an EMBL/GenBank/DDBJ whole genome shotgun (WGS) entry which is preliminary data.</text>
</comment>
<feature type="chain" id="PRO_5042929266" description="Secreted protein" evidence="2">
    <location>
        <begin position="20"/>
        <end position="91"/>
    </location>
</feature>
<evidence type="ECO:0008006" key="5">
    <source>
        <dbReference type="Google" id="ProtNLM"/>
    </source>
</evidence>
<evidence type="ECO:0000313" key="4">
    <source>
        <dbReference type="Proteomes" id="UP001302126"/>
    </source>
</evidence>
<name>A0AAN7AK58_9PEZI</name>
<gene>
    <name evidence="3" type="ORF">QBC35DRAFT_492695</name>
</gene>
<reference evidence="3" key="2">
    <citation type="submission" date="2023-05" db="EMBL/GenBank/DDBJ databases">
        <authorList>
            <consortium name="Lawrence Berkeley National Laboratory"/>
            <person name="Steindorff A."/>
            <person name="Hensen N."/>
            <person name="Bonometti L."/>
            <person name="Westerberg I."/>
            <person name="Brannstrom I.O."/>
            <person name="Guillou S."/>
            <person name="Cros-Aarteil S."/>
            <person name="Calhoun S."/>
            <person name="Haridas S."/>
            <person name="Kuo A."/>
            <person name="Mondo S."/>
            <person name="Pangilinan J."/>
            <person name="Riley R."/>
            <person name="Labutti K."/>
            <person name="Andreopoulos B."/>
            <person name="Lipzen A."/>
            <person name="Chen C."/>
            <person name="Yanf M."/>
            <person name="Daum C."/>
            <person name="Ng V."/>
            <person name="Clum A."/>
            <person name="Ohm R."/>
            <person name="Martin F."/>
            <person name="Silar P."/>
            <person name="Natvig D."/>
            <person name="Lalanne C."/>
            <person name="Gautier V."/>
            <person name="Ament-Velasquez S.L."/>
            <person name="Kruys A."/>
            <person name="Hutchinson M.I."/>
            <person name="Powell A.J."/>
            <person name="Barry K."/>
            <person name="Miller A.N."/>
            <person name="Grigoriev I.V."/>
            <person name="Debuchy R."/>
            <person name="Gladieux P."/>
            <person name="Thoren M.H."/>
            <person name="Johannesson H."/>
        </authorList>
    </citation>
    <scope>NUCLEOTIDE SEQUENCE</scope>
    <source>
        <strain evidence="3">PSN309</strain>
    </source>
</reference>
<proteinExistence type="predicted"/>
<dbReference type="AlphaFoldDB" id="A0AAN7AK58"/>